<evidence type="ECO:0000313" key="1">
    <source>
        <dbReference type="EMBL" id="ORY38182.1"/>
    </source>
</evidence>
<sequence length="162" mass="17183">MALNPSRGSTPSSRLFSVFARTGSASTLDTSKAFTPEPINVSILVAGLSDSSENEAMLFFRIHIVKLPAPADSSAVTLESVPLLAAPSIKNAADVMLETDNIPALTSCLGNLCRNQEDLIVVGESVVQRNSDYFASGHKEPGLEHWLAYTSVASVAIVRGHK</sequence>
<comment type="caution">
    <text evidence="1">The sequence shown here is derived from an EMBL/GenBank/DDBJ whole genome shotgun (WGS) entry which is preliminary data.</text>
</comment>
<name>A0A1Y2BTV0_9FUNG</name>
<organism evidence="1 2">
    <name type="scientific">Rhizoclosmatium globosum</name>
    <dbReference type="NCBI Taxonomy" id="329046"/>
    <lineage>
        <taxon>Eukaryota</taxon>
        <taxon>Fungi</taxon>
        <taxon>Fungi incertae sedis</taxon>
        <taxon>Chytridiomycota</taxon>
        <taxon>Chytridiomycota incertae sedis</taxon>
        <taxon>Chytridiomycetes</taxon>
        <taxon>Chytridiales</taxon>
        <taxon>Chytriomycetaceae</taxon>
        <taxon>Rhizoclosmatium</taxon>
    </lineage>
</organism>
<dbReference type="Proteomes" id="UP000193642">
    <property type="component" value="Unassembled WGS sequence"/>
</dbReference>
<dbReference type="OrthoDB" id="2149433at2759"/>
<accession>A0A1Y2BTV0</accession>
<reference evidence="1 2" key="1">
    <citation type="submission" date="2016-07" db="EMBL/GenBank/DDBJ databases">
        <title>Pervasive Adenine N6-methylation of Active Genes in Fungi.</title>
        <authorList>
            <consortium name="DOE Joint Genome Institute"/>
            <person name="Mondo S.J."/>
            <person name="Dannebaum R.O."/>
            <person name="Kuo R.C."/>
            <person name="Labutti K."/>
            <person name="Haridas S."/>
            <person name="Kuo A."/>
            <person name="Salamov A."/>
            <person name="Ahrendt S.R."/>
            <person name="Lipzen A."/>
            <person name="Sullivan W."/>
            <person name="Andreopoulos W.B."/>
            <person name="Clum A."/>
            <person name="Lindquist E."/>
            <person name="Daum C."/>
            <person name="Ramamoorthy G.K."/>
            <person name="Gryganskyi A."/>
            <person name="Culley D."/>
            <person name="Magnuson J.K."/>
            <person name="James T.Y."/>
            <person name="O'Malley M.A."/>
            <person name="Stajich J.E."/>
            <person name="Spatafora J.W."/>
            <person name="Visel A."/>
            <person name="Grigoriev I.V."/>
        </authorList>
    </citation>
    <scope>NUCLEOTIDE SEQUENCE [LARGE SCALE GENOMIC DNA]</scope>
    <source>
        <strain evidence="1 2">JEL800</strain>
    </source>
</reference>
<protein>
    <submittedName>
        <fullName evidence="1">Uncharacterized protein</fullName>
    </submittedName>
</protein>
<keyword evidence="2" id="KW-1185">Reference proteome</keyword>
<dbReference type="EMBL" id="MCGO01000045">
    <property type="protein sequence ID" value="ORY38182.1"/>
    <property type="molecule type" value="Genomic_DNA"/>
</dbReference>
<evidence type="ECO:0000313" key="2">
    <source>
        <dbReference type="Proteomes" id="UP000193642"/>
    </source>
</evidence>
<dbReference type="AlphaFoldDB" id="A0A1Y2BTV0"/>
<proteinExistence type="predicted"/>
<gene>
    <name evidence="1" type="ORF">BCR33DRAFT_720888</name>
</gene>